<dbReference type="InterPro" id="IPR012302">
    <property type="entry name" value="Malic_NAD-bd"/>
</dbReference>
<evidence type="ECO:0000259" key="7">
    <source>
        <dbReference type="SMART" id="SM01274"/>
    </source>
</evidence>
<dbReference type="Pfam" id="PF00390">
    <property type="entry name" value="malic"/>
    <property type="match status" value="1"/>
</dbReference>
<dbReference type="SUPFAM" id="SSF51735">
    <property type="entry name" value="NAD(P)-binding Rossmann-fold domains"/>
    <property type="match status" value="1"/>
</dbReference>
<feature type="binding site" evidence="5">
    <location>
        <position position="165"/>
    </location>
    <ligand>
        <name>a divalent metal cation</name>
        <dbReference type="ChEBI" id="CHEBI:60240"/>
    </ligand>
</feature>
<sequence length="385" mass="43510">MKKIIKNLKNKSLLYHELPKAGKISIKVTKKLKNKKHLSLAYSPGVAEACLKIKEKYKNIYKYTIKGNLVGIITNGTAVLGLGNIGPAASKPVMEGKSALFKKFSNIDAFDIEINEKDPDKLCNIIKSLEYTFGGINLEDIKSPECFFIEKKLKNIMNIPIFHDDQHGTAIVVCAAFLNWLKIRKKNIKNIKIITSGAGAAALACLKLLMKLGLPKKNIYVSDTLGIINIERKKKLNYEKKKFIKNTKKKEIKDVIYKTEIFLGLSVGKILNSEIIKKMPLKSLIFALANPIPEIFPEEVKKTRKDIFICTGRSDYKNQVNNLLCFPYIFKGILNKKKKNINNKIKINISFAISNIIKIKKKSKKLVPSPFNKKLISVIPNSIYK</sequence>
<keyword evidence="5" id="KW-0479">Metal-binding</keyword>
<dbReference type="PIRSF" id="PIRSF000106">
    <property type="entry name" value="ME"/>
    <property type="match status" value="1"/>
</dbReference>
<protein>
    <submittedName>
        <fullName evidence="8">Putative malic enzyme, NAPD dependent</fullName>
    </submittedName>
</protein>
<dbReference type="InterPro" id="IPR001891">
    <property type="entry name" value="Malic_OxRdtase"/>
</dbReference>
<accession>E0TIS3</accession>
<comment type="cofactor">
    <cofactor evidence="5">
        <name>Mg(2+)</name>
        <dbReference type="ChEBI" id="CHEBI:18420"/>
    </cofactor>
    <cofactor evidence="5">
        <name>Mn(2+)</name>
        <dbReference type="ChEBI" id="CHEBI:29035"/>
    </cofactor>
    <text evidence="5">Divalent metal cations. Prefers magnesium or manganese.</text>
</comment>
<evidence type="ECO:0000256" key="4">
    <source>
        <dbReference type="PIRSR" id="PIRSR000106-2"/>
    </source>
</evidence>
<dbReference type="SMART" id="SM01274">
    <property type="entry name" value="malic"/>
    <property type="match status" value="1"/>
</dbReference>
<gene>
    <name evidence="8" type="primary">maeB</name>
    <name evidence="8" type="ordered locus">ZICARI_081</name>
</gene>
<evidence type="ECO:0000256" key="1">
    <source>
        <dbReference type="ARBA" id="ARBA00008785"/>
    </source>
</evidence>
<feature type="domain" description="Malic enzyme NAD-binding" evidence="6">
    <location>
        <begin position="166"/>
        <end position="384"/>
    </location>
</feature>
<evidence type="ECO:0000256" key="3">
    <source>
        <dbReference type="PIRSR" id="PIRSR000106-1"/>
    </source>
</evidence>
<dbReference type="STRING" id="871271.ZICARI_081"/>
<dbReference type="AlphaFoldDB" id="E0TIS3"/>
<keyword evidence="2" id="KW-0560">Oxidoreductase</keyword>
<dbReference type="GO" id="GO:0046872">
    <property type="term" value="F:metal ion binding"/>
    <property type="evidence" value="ECO:0007669"/>
    <property type="project" value="UniProtKB-KW"/>
</dbReference>
<proteinExistence type="inferred from homology"/>
<dbReference type="InterPro" id="IPR036291">
    <property type="entry name" value="NAD(P)-bd_dom_sf"/>
</dbReference>
<feature type="binding site" evidence="4">
    <location>
        <position position="321"/>
    </location>
    <ligand>
        <name>(S)-malate</name>
        <dbReference type="ChEBI" id="CHEBI:15589"/>
    </ligand>
</feature>
<feature type="binding site" evidence="5">
    <location>
        <position position="139"/>
    </location>
    <ligand>
        <name>a divalent metal cation</name>
        <dbReference type="ChEBI" id="CHEBI:60240"/>
    </ligand>
</feature>
<dbReference type="GO" id="GO:0051287">
    <property type="term" value="F:NAD binding"/>
    <property type="evidence" value="ECO:0007669"/>
    <property type="project" value="InterPro"/>
</dbReference>
<dbReference type="InterPro" id="IPR037062">
    <property type="entry name" value="Malic_N_dom_sf"/>
</dbReference>
<dbReference type="SUPFAM" id="SSF53223">
    <property type="entry name" value="Aminoacid dehydrogenase-like, N-terminal domain"/>
    <property type="match status" value="1"/>
</dbReference>
<feature type="active site" description="Proton donor" evidence="3">
    <location>
        <position position="42"/>
    </location>
</feature>
<dbReference type="GO" id="GO:0004470">
    <property type="term" value="F:malic enzyme activity"/>
    <property type="evidence" value="ECO:0007669"/>
    <property type="project" value="InterPro"/>
</dbReference>
<dbReference type="Gene3D" id="3.40.50.720">
    <property type="entry name" value="NAD(P)-binding Rossmann-like Domain"/>
    <property type="match status" value="1"/>
</dbReference>
<feature type="binding site" evidence="4">
    <location>
        <position position="290"/>
    </location>
    <ligand>
        <name>(S)-malate</name>
        <dbReference type="ChEBI" id="CHEBI:15589"/>
    </ligand>
</feature>
<feature type="binding site" evidence="5">
    <location>
        <position position="140"/>
    </location>
    <ligand>
        <name>a divalent metal cation</name>
        <dbReference type="ChEBI" id="CHEBI:60240"/>
    </ligand>
</feature>
<comment type="similarity">
    <text evidence="1">Belongs to the malic enzymes family.</text>
</comment>
<dbReference type="SMART" id="SM00919">
    <property type="entry name" value="Malic_M"/>
    <property type="match status" value="1"/>
</dbReference>
<dbReference type="EMBL" id="CP002161">
    <property type="protein sequence ID" value="ADM89700.1"/>
    <property type="molecule type" value="Genomic_DNA"/>
</dbReference>
<evidence type="ECO:0000256" key="5">
    <source>
        <dbReference type="PIRSR" id="PIRSR000106-3"/>
    </source>
</evidence>
<evidence type="ECO:0000259" key="6">
    <source>
        <dbReference type="SMART" id="SM00919"/>
    </source>
</evidence>
<name>E0TIS3_ZINIC</name>
<reference evidence="8 9" key="1">
    <citation type="journal article" date="2010" name="Genome Biol. Evol.">
        <title>Functional convergence in reduced genomes of bacterial symbionts spanning 200 My of evolution.</title>
        <authorList>
            <person name="McCutcheon J.P."/>
            <person name="Moran N.A."/>
        </authorList>
    </citation>
    <scope>NUCLEOTIDE SEQUENCE [LARGE SCALE GENOMIC DNA]</scope>
    <source>
        <strain evidence="8 9">CARI</strain>
    </source>
</reference>
<feature type="domain" description="Malic enzyme N-terminal" evidence="7">
    <location>
        <begin position="21"/>
        <end position="154"/>
    </location>
</feature>
<dbReference type="Pfam" id="PF03949">
    <property type="entry name" value="Malic_M"/>
    <property type="match status" value="1"/>
</dbReference>
<dbReference type="KEGG" id="zin:ZICARI_081"/>
<feature type="active site" description="Proton acceptor" evidence="3">
    <location>
        <position position="97"/>
    </location>
</feature>
<dbReference type="InterPro" id="IPR012301">
    <property type="entry name" value="Malic_N_dom"/>
</dbReference>
<organism evidence="8 9">
    <name type="scientific">Zinderia insecticola (strain CARI)</name>
    <dbReference type="NCBI Taxonomy" id="871271"/>
    <lineage>
        <taxon>Bacteria</taxon>
        <taxon>Pseudomonadati</taxon>
        <taxon>Pseudomonadota</taxon>
        <taxon>Betaproteobacteria</taxon>
        <taxon>Burkholderiales</taxon>
        <taxon>Oxalobacteraceae</taxon>
        <taxon>Candidatus Zinderia</taxon>
    </lineage>
</organism>
<dbReference type="InterPro" id="IPR051674">
    <property type="entry name" value="Malate_Decarboxylase"/>
</dbReference>
<keyword evidence="9" id="KW-1185">Reference proteome</keyword>
<dbReference type="InterPro" id="IPR046346">
    <property type="entry name" value="Aminoacid_DH-like_N_sf"/>
</dbReference>
<evidence type="ECO:0000313" key="8">
    <source>
        <dbReference type="EMBL" id="ADM89700.1"/>
    </source>
</evidence>
<dbReference type="PANTHER" id="PTHR43237">
    <property type="entry name" value="NADP-DEPENDENT MALIC ENZYME"/>
    <property type="match status" value="1"/>
</dbReference>
<dbReference type="Gene3D" id="3.40.50.10380">
    <property type="entry name" value="Malic enzyme, N-terminal domain"/>
    <property type="match status" value="1"/>
</dbReference>
<dbReference type="FunFam" id="3.40.50.10380:FF:000003">
    <property type="entry name" value="NADP-dependent malic enzyme"/>
    <property type="match status" value="1"/>
</dbReference>
<dbReference type="GO" id="GO:0016616">
    <property type="term" value="F:oxidoreductase activity, acting on the CH-OH group of donors, NAD or NADP as acceptor"/>
    <property type="evidence" value="ECO:0007669"/>
    <property type="project" value="InterPro"/>
</dbReference>
<evidence type="ECO:0000313" key="9">
    <source>
        <dbReference type="Proteomes" id="UP000001303"/>
    </source>
</evidence>
<dbReference type="HOGENOM" id="CLU_034446_2_1_4"/>
<dbReference type="Proteomes" id="UP000001303">
    <property type="component" value="Chromosome"/>
</dbReference>
<evidence type="ECO:0000256" key="2">
    <source>
        <dbReference type="ARBA" id="ARBA00023002"/>
    </source>
</evidence>
<dbReference type="PANTHER" id="PTHR43237:SF4">
    <property type="entry name" value="NADP-DEPENDENT MALIC ENZYME"/>
    <property type="match status" value="1"/>
</dbReference>